<organism evidence="2 3">
    <name type="scientific">Lacticaseibacillus sharpeae JCM 1186 = DSM 20505</name>
    <dbReference type="NCBI Taxonomy" id="1291052"/>
    <lineage>
        <taxon>Bacteria</taxon>
        <taxon>Bacillati</taxon>
        <taxon>Bacillota</taxon>
        <taxon>Bacilli</taxon>
        <taxon>Lactobacillales</taxon>
        <taxon>Lactobacillaceae</taxon>
        <taxon>Lacticaseibacillus</taxon>
    </lineage>
</organism>
<feature type="transmembrane region" description="Helical" evidence="1">
    <location>
        <begin position="275"/>
        <end position="293"/>
    </location>
</feature>
<evidence type="ECO:0000313" key="2">
    <source>
        <dbReference type="EMBL" id="KRM55068.1"/>
    </source>
</evidence>
<feature type="transmembrane region" description="Helical" evidence="1">
    <location>
        <begin position="545"/>
        <end position="569"/>
    </location>
</feature>
<sequence>MLKLKKVWPIFLILIVALLMVAPQMITRGLVLETDSLFHFNRIFDTYSQFKAHSINYFQMNYGYEQSGRIINALYGPYFAYFLGAVLFVSGSWVKFEIVSSFLLFFVAGLNMYFLAKKLKANTLYSLLAAILFMTSPFITAWQTSQQFTSWGVSVMPLVIYFGVDMISASKVKILGLAGSVSLIIQIHVFSAFLSIVVLFILFMLSMVLNKQRVQILKEVILAAVIAVFLTANVWGGMLDVFLRNKVFPPFPVLTMAARTTTFSLTQIPDVTLDFGPVMFVIAILTIALLFFAKTTRITKVLLAVGYTFLVISSKLLPWNDLAKSFPQLSTFLQFPVRLAAVFIVLVLPGLAVLLTELHIKSNGFRTLAVGLCTALIFSGVILEVSSAYMASSVWNSSVLMRRTTNLFLTRKASTTQIREAFSSNDLGEGLELLTKPSPDYLPAKEEITARNYVNVHPYGQYYTGIISKNANYKKTVKGQKLITSWKSGSKKAIQVPVIAYSGTEVVLNGKRLSGTNYRTNGIGCLEVQQRKGINTLITDYHAHWWAGVLIVVSAIATVLYASLIIGLWTMRLKQNSRAAY</sequence>
<feature type="transmembrane region" description="Helical" evidence="1">
    <location>
        <begin position="220"/>
        <end position="243"/>
    </location>
</feature>
<dbReference type="AlphaFoldDB" id="A0A0R1ZW50"/>
<evidence type="ECO:0000256" key="1">
    <source>
        <dbReference type="SAM" id="Phobius"/>
    </source>
</evidence>
<keyword evidence="3" id="KW-1185">Reference proteome</keyword>
<proteinExistence type="predicted"/>
<reference evidence="2 3" key="1">
    <citation type="journal article" date="2015" name="Genome Announc.">
        <title>Expanding the biotechnology potential of lactobacilli through comparative genomics of 213 strains and associated genera.</title>
        <authorList>
            <person name="Sun Z."/>
            <person name="Harris H.M."/>
            <person name="McCann A."/>
            <person name="Guo C."/>
            <person name="Argimon S."/>
            <person name="Zhang W."/>
            <person name="Yang X."/>
            <person name="Jeffery I.B."/>
            <person name="Cooney J.C."/>
            <person name="Kagawa T.F."/>
            <person name="Liu W."/>
            <person name="Song Y."/>
            <person name="Salvetti E."/>
            <person name="Wrobel A."/>
            <person name="Rasinkangas P."/>
            <person name="Parkhill J."/>
            <person name="Rea M.C."/>
            <person name="O'Sullivan O."/>
            <person name="Ritari J."/>
            <person name="Douillard F.P."/>
            <person name="Paul Ross R."/>
            <person name="Yang R."/>
            <person name="Briner A.E."/>
            <person name="Felis G.E."/>
            <person name="de Vos W.M."/>
            <person name="Barrangou R."/>
            <person name="Klaenhammer T.R."/>
            <person name="Caufield P.W."/>
            <person name="Cui Y."/>
            <person name="Zhang H."/>
            <person name="O'Toole P.W."/>
        </authorList>
    </citation>
    <scope>NUCLEOTIDE SEQUENCE [LARGE SCALE GENOMIC DNA]</scope>
    <source>
        <strain evidence="2 3">DSM 20505</strain>
    </source>
</reference>
<feature type="transmembrane region" description="Helical" evidence="1">
    <location>
        <begin position="70"/>
        <end position="89"/>
    </location>
</feature>
<feature type="transmembrane region" description="Helical" evidence="1">
    <location>
        <begin position="337"/>
        <end position="356"/>
    </location>
</feature>
<feature type="transmembrane region" description="Helical" evidence="1">
    <location>
        <begin position="300"/>
        <end position="317"/>
    </location>
</feature>
<name>A0A0R1ZW50_9LACO</name>
<feature type="transmembrane region" description="Helical" evidence="1">
    <location>
        <begin position="7"/>
        <end position="26"/>
    </location>
</feature>
<dbReference type="OrthoDB" id="2328595at2"/>
<dbReference type="EMBL" id="AYYO01000036">
    <property type="protein sequence ID" value="KRM55068.1"/>
    <property type="molecule type" value="Genomic_DNA"/>
</dbReference>
<keyword evidence="1" id="KW-1133">Transmembrane helix</keyword>
<protein>
    <recommendedName>
        <fullName evidence="4">Cell division protein</fullName>
    </recommendedName>
</protein>
<dbReference type="PATRIC" id="fig|1291052.5.peg.1700"/>
<comment type="caution">
    <text evidence="2">The sequence shown here is derived from an EMBL/GenBank/DDBJ whole genome shotgun (WGS) entry which is preliminary data.</text>
</comment>
<dbReference type="RefSeq" id="WP_156660887.1">
    <property type="nucleotide sequence ID" value="NZ_AYYO01000036.1"/>
</dbReference>
<keyword evidence="1" id="KW-0812">Transmembrane</keyword>
<evidence type="ECO:0000313" key="3">
    <source>
        <dbReference type="Proteomes" id="UP000051679"/>
    </source>
</evidence>
<dbReference type="Proteomes" id="UP000051679">
    <property type="component" value="Unassembled WGS sequence"/>
</dbReference>
<feature type="transmembrane region" description="Helical" evidence="1">
    <location>
        <begin position="122"/>
        <end position="141"/>
    </location>
</feature>
<gene>
    <name evidence="2" type="ORF">FC18_GL001665</name>
</gene>
<feature type="transmembrane region" description="Helical" evidence="1">
    <location>
        <begin position="184"/>
        <end position="208"/>
    </location>
</feature>
<keyword evidence="1" id="KW-0472">Membrane</keyword>
<dbReference type="STRING" id="1291052.FC18_GL001665"/>
<accession>A0A0R1ZW50</accession>
<feature type="transmembrane region" description="Helical" evidence="1">
    <location>
        <begin position="368"/>
        <end position="391"/>
    </location>
</feature>
<feature type="transmembrane region" description="Helical" evidence="1">
    <location>
        <begin position="96"/>
        <end position="116"/>
    </location>
</feature>
<evidence type="ECO:0008006" key="4">
    <source>
        <dbReference type="Google" id="ProtNLM"/>
    </source>
</evidence>